<dbReference type="Proteomes" id="UP000250235">
    <property type="component" value="Unassembled WGS sequence"/>
</dbReference>
<evidence type="ECO:0000256" key="2">
    <source>
        <dbReference type="SAM" id="MobiDB-lite"/>
    </source>
</evidence>
<dbReference type="AlphaFoldDB" id="A0A2Z7BMW5"/>
<feature type="compositionally biased region" description="Gly residues" evidence="2">
    <location>
        <begin position="418"/>
        <end position="431"/>
    </location>
</feature>
<keyword evidence="4" id="KW-1185">Reference proteome</keyword>
<evidence type="ECO:0000313" key="3">
    <source>
        <dbReference type="EMBL" id="KZV33281.1"/>
    </source>
</evidence>
<sequence length="516" mass="56964">MLVHCATNVFCNRTLNSLSPTALALLFSTADCDDITADVIIAGISRKGKIDVELGRNRFFGNRCQPWTVMDSQIIDLLSAAHSKSLEELLAQQQEHGIIMDRPSSSQSVDDSAAGSGAVLAQFFSLPDPPAGVIQHSSDTNSFVGYFNDSVVQSELQSISDIELLSSDDSTVYRSPSPQLDSFQEADSTEPNVQLALALVSTVSVVDQDEQLYTVQIPDSSTPIFQRSDSSSSAADSSLRFNSDDISLENDTTHFSDSFADLMTSLSQFISNQTKATRRIDDAQNDVLSKLNTLEKDIFAALKQHEEANRTMIQSARQEARTQKKHVRKEQKNQRAMIEDLDRQVDKIWSELFDFRAKAEENYLNLSTQLGDLVDYIRGGDAKKGEGSSSRPQPPPDDQDRPTGEGSANREAGIRCGELGGDGRNRGGSGSSGSQRRSERGGSSKRRRSSGDSLVRNIRYGPYPPDMLPGYRFDQIWVLRQLGYRVRLFNLSDQLFGLSGQISTVQGTLEYNRHFS</sequence>
<dbReference type="EMBL" id="KV005921">
    <property type="protein sequence ID" value="KZV33281.1"/>
    <property type="molecule type" value="Genomic_DNA"/>
</dbReference>
<gene>
    <name evidence="3" type="ORF">F511_05404</name>
</gene>
<proteinExistence type="predicted"/>
<evidence type="ECO:0000256" key="1">
    <source>
        <dbReference type="SAM" id="Coils"/>
    </source>
</evidence>
<keyword evidence="1" id="KW-0175">Coiled coil</keyword>
<organism evidence="3 4">
    <name type="scientific">Dorcoceras hygrometricum</name>
    <dbReference type="NCBI Taxonomy" id="472368"/>
    <lineage>
        <taxon>Eukaryota</taxon>
        <taxon>Viridiplantae</taxon>
        <taxon>Streptophyta</taxon>
        <taxon>Embryophyta</taxon>
        <taxon>Tracheophyta</taxon>
        <taxon>Spermatophyta</taxon>
        <taxon>Magnoliopsida</taxon>
        <taxon>eudicotyledons</taxon>
        <taxon>Gunneridae</taxon>
        <taxon>Pentapetalae</taxon>
        <taxon>asterids</taxon>
        <taxon>lamiids</taxon>
        <taxon>Lamiales</taxon>
        <taxon>Gesneriaceae</taxon>
        <taxon>Didymocarpoideae</taxon>
        <taxon>Trichosporeae</taxon>
        <taxon>Loxocarpinae</taxon>
        <taxon>Dorcoceras</taxon>
    </lineage>
</organism>
<name>A0A2Z7BMW5_9LAMI</name>
<protein>
    <submittedName>
        <fullName evidence="3">Uncharacterized protein</fullName>
    </submittedName>
</protein>
<reference evidence="3 4" key="1">
    <citation type="journal article" date="2015" name="Proc. Natl. Acad. Sci. U.S.A.">
        <title>The resurrection genome of Boea hygrometrica: A blueprint for survival of dehydration.</title>
        <authorList>
            <person name="Xiao L."/>
            <person name="Yang G."/>
            <person name="Zhang L."/>
            <person name="Yang X."/>
            <person name="Zhao S."/>
            <person name="Ji Z."/>
            <person name="Zhou Q."/>
            <person name="Hu M."/>
            <person name="Wang Y."/>
            <person name="Chen M."/>
            <person name="Xu Y."/>
            <person name="Jin H."/>
            <person name="Xiao X."/>
            <person name="Hu G."/>
            <person name="Bao F."/>
            <person name="Hu Y."/>
            <person name="Wan P."/>
            <person name="Li L."/>
            <person name="Deng X."/>
            <person name="Kuang T."/>
            <person name="Xiang C."/>
            <person name="Zhu J.K."/>
            <person name="Oliver M.J."/>
            <person name="He Y."/>
        </authorList>
    </citation>
    <scope>NUCLEOTIDE SEQUENCE [LARGE SCALE GENOMIC DNA]</scope>
    <source>
        <strain evidence="4">cv. XS01</strain>
    </source>
</reference>
<feature type="region of interest" description="Disordered" evidence="2">
    <location>
        <begin position="378"/>
        <end position="461"/>
    </location>
</feature>
<evidence type="ECO:0000313" key="4">
    <source>
        <dbReference type="Proteomes" id="UP000250235"/>
    </source>
</evidence>
<feature type="coiled-coil region" evidence="1">
    <location>
        <begin position="291"/>
        <end position="344"/>
    </location>
</feature>
<accession>A0A2Z7BMW5</accession>